<dbReference type="Proteomes" id="UP000075882">
    <property type="component" value="Unassembled WGS sequence"/>
</dbReference>
<sequence>MDVAFYRPANRFRKATNSPKYSSITFQPPRQCIRHAMLNAYVYMRLTSHRFTLDQRLFGAARASVRAAFSGSRSSAKVVCSVAPSTKHSQPGKCEPFRSIQPQVPRQCATTIGVIRNSENRLSPRCSRRFRQWPVRCRCSSRSSNGSGVGPSGVSSATLTDCMLASGSCSTSNTMSAVTSANSVWILTMLKLQPGTGRVYTSVSDLDSSSVQPS</sequence>
<dbReference type="EnsemblMetazoa" id="ACOM030184-RA">
    <property type="protein sequence ID" value="ACOM030184-PA.1"/>
    <property type="gene ID" value="ACOM030184"/>
</dbReference>
<evidence type="ECO:0000313" key="1">
    <source>
        <dbReference type="EnsemblMetazoa" id="ACOM030184-PA.1"/>
    </source>
</evidence>
<protein>
    <submittedName>
        <fullName evidence="1">Uncharacterized protein</fullName>
    </submittedName>
</protein>
<proteinExistence type="predicted"/>
<accession>A0A8W7PFC3</accession>
<reference evidence="1" key="1">
    <citation type="submission" date="2022-08" db="UniProtKB">
        <authorList>
            <consortium name="EnsemblMetazoa"/>
        </authorList>
    </citation>
    <scope>IDENTIFICATION</scope>
</reference>
<dbReference type="AlphaFoldDB" id="A0A8W7PFC3"/>
<name>A0A8W7PFC3_ANOCL</name>
<organism evidence="1">
    <name type="scientific">Anopheles coluzzii</name>
    <name type="common">African malaria mosquito</name>
    <dbReference type="NCBI Taxonomy" id="1518534"/>
    <lineage>
        <taxon>Eukaryota</taxon>
        <taxon>Metazoa</taxon>
        <taxon>Ecdysozoa</taxon>
        <taxon>Arthropoda</taxon>
        <taxon>Hexapoda</taxon>
        <taxon>Insecta</taxon>
        <taxon>Pterygota</taxon>
        <taxon>Neoptera</taxon>
        <taxon>Endopterygota</taxon>
        <taxon>Diptera</taxon>
        <taxon>Nematocera</taxon>
        <taxon>Culicoidea</taxon>
        <taxon>Culicidae</taxon>
        <taxon>Anophelinae</taxon>
        <taxon>Anopheles</taxon>
    </lineage>
</organism>